<evidence type="ECO:0000256" key="3">
    <source>
        <dbReference type="PROSITE-ProRule" id="PRU10141"/>
    </source>
</evidence>
<dbReference type="AlphaFoldDB" id="A0ABD4T180"/>
<dbReference type="PROSITE" id="PS00108">
    <property type="entry name" value="PROTEIN_KINASE_ST"/>
    <property type="match status" value="1"/>
</dbReference>
<dbReference type="Pfam" id="PF00069">
    <property type="entry name" value="Pkinase"/>
    <property type="match status" value="1"/>
</dbReference>
<dbReference type="InterPro" id="IPR016187">
    <property type="entry name" value="CTDL_fold"/>
</dbReference>
<name>A0ABD4T180_9CYAN</name>
<comment type="caution">
    <text evidence="5">The sequence shown here is derived from an EMBL/GenBank/DDBJ whole genome shotgun (WGS) entry which is preliminary data.</text>
</comment>
<gene>
    <name evidence="5" type="ORF">QQ91_0006120</name>
</gene>
<dbReference type="Gene3D" id="1.10.510.10">
    <property type="entry name" value="Transferase(Phosphotransferase) domain 1"/>
    <property type="match status" value="1"/>
</dbReference>
<dbReference type="RefSeq" id="WP_250833272.1">
    <property type="nucleotide sequence ID" value="NZ_JTHE03000039.1"/>
</dbReference>
<dbReference type="PROSITE" id="PS50011">
    <property type="entry name" value="PROTEIN_KINASE_DOM"/>
    <property type="match status" value="1"/>
</dbReference>
<dbReference type="InterPro" id="IPR000719">
    <property type="entry name" value="Prot_kinase_dom"/>
</dbReference>
<dbReference type="GO" id="GO:0005524">
    <property type="term" value="F:ATP binding"/>
    <property type="evidence" value="ECO:0007669"/>
    <property type="project" value="UniProtKB-UniRule"/>
</dbReference>
<keyword evidence="1 3" id="KW-0547">Nucleotide-binding</keyword>
<dbReference type="SUPFAM" id="SSF49493">
    <property type="entry name" value="HSP40/DnaJ peptide-binding domain"/>
    <property type="match status" value="1"/>
</dbReference>
<dbReference type="InterPro" id="IPR005532">
    <property type="entry name" value="SUMF_dom"/>
</dbReference>
<dbReference type="InterPro" id="IPR008971">
    <property type="entry name" value="HSP40/DnaJ_pept-bd"/>
</dbReference>
<protein>
    <submittedName>
        <fullName evidence="5">SUMF1/EgtB/PvdO family nonheme iron enzyme</fullName>
    </submittedName>
</protein>
<feature type="domain" description="Protein kinase" evidence="4">
    <location>
        <begin position="44"/>
        <end position="314"/>
    </location>
</feature>
<dbReference type="Gene3D" id="3.90.1580.10">
    <property type="entry name" value="paralog of FGE (formylglycine-generating enzyme)"/>
    <property type="match status" value="1"/>
</dbReference>
<evidence type="ECO:0000259" key="4">
    <source>
        <dbReference type="PROSITE" id="PS50011"/>
    </source>
</evidence>
<dbReference type="PROSITE" id="PS00107">
    <property type="entry name" value="PROTEIN_KINASE_ATP"/>
    <property type="match status" value="1"/>
</dbReference>
<evidence type="ECO:0000256" key="1">
    <source>
        <dbReference type="ARBA" id="ARBA00022741"/>
    </source>
</evidence>
<dbReference type="PANTHER" id="PTHR23150">
    <property type="entry name" value="SULFATASE MODIFYING FACTOR 1, 2"/>
    <property type="match status" value="1"/>
</dbReference>
<organism evidence="5 6">
    <name type="scientific">Lyngbya confervoides BDU141951</name>
    <dbReference type="NCBI Taxonomy" id="1574623"/>
    <lineage>
        <taxon>Bacteria</taxon>
        <taxon>Bacillati</taxon>
        <taxon>Cyanobacteriota</taxon>
        <taxon>Cyanophyceae</taxon>
        <taxon>Oscillatoriophycideae</taxon>
        <taxon>Oscillatoriales</taxon>
        <taxon>Microcoleaceae</taxon>
        <taxon>Lyngbya</taxon>
    </lineage>
</organism>
<dbReference type="InterPro" id="IPR008271">
    <property type="entry name" value="Ser/Thr_kinase_AS"/>
</dbReference>
<dbReference type="EMBL" id="JTHE03000039">
    <property type="protein sequence ID" value="MCM1982404.1"/>
    <property type="molecule type" value="Genomic_DNA"/>
</dbReference>
<dbReference type="SUPFAM" id="SSF56436">
    <property type="entry name" value="C-type lectin-like"/>
    <property type="match status" value="1"/>
</dbReference>
<keyword evidence="6" id="KW-1185">Reference proteome</keyword>
<dbReference type="Pfam" id="PF03781">
    <property type="entry name" value="FGE-sulfatase"/>
    <property type="match status" value="1"/>
</dbReference>
<evidence type="ECO:0000313" key="6">
    <source>
        <dbReference type="Proteomes" id="UP000031561"/>
    </source>
</evidence>
<proteinExistence type="predicted"/>
<dbReference type="InterPro" id="IPR017441">
    <property type="entry name" value="Protein_kinase_ATP_BS"/>
</dbReference>
<dbReference type="Gene3D" id="3.30.200.20">
    <property type="entry name" value="Phosphorylase Kinase, domain 1"/>
    <property type="match status" value="1"/>
</dbReference>
<dbReference type="SMART" id="SM00220">
    <property type="entry name" value="S_TKc"/>
    <property type="match status" value="1"/>
</dbReference>
<evidence type="ECO:0000313" key="5">
    <source>
        <dbReference type="EMBL" id="MCM1982404.1"/>
    </source>
</evidence>
<dbReference type="SUPFAM" id="SSF56112">
    <property type="entry name" value="Protein kinase-like (PK-like)"/>
    <property type="match status" value="1"/>
</dbReference>
<keyword evidence="2 3" id="KW-0067">ATP-binding</keyword>
<dbReference type="InterPro" id="IPR002939">
    <property type="entry name" value="DnaJ_C"/>
</dbReference>
<dbReference type="InterPro" id="IPR011009">
    <property type="entry name" value="Kinase-like_dom_sf"/>
</dbReference>
<sequence length="691" mass="77767">MRCINCRTSEISASLPTCPVCGVLFEDLYRDLLAPGVTLAGGEYRIEEVLGRGGFGVTYRAYSRGFDSSVAIKEYYPQDYARREGRTGHLIYRTSDYKEPYDRWMNRFKREGRVLFRLIHPNIVRVLNLFEENNTVYLVMTLLEGRTLKDELAIAKAAGSGLSEARVVEIMNVLVSALDEVHRQDPPLYHLDIKPDNVMLTDEGRVVLIDFGAARREQTESSTIARTEDYAPPELMIAGEIGSASDIYELGMVLHEMLAGQLPPGALSRVLGKSKSWEPSLKEPWQSMVSAALRLEISERPRNVSAWWSRYERYTTVQTAHLPSRESIKSEAIKIEEIEEQLDIRQDLWLTSYEMKEGVRKSIELGDGSVVVKIPKGVKSGQLLRLKAKGQFSRRGPERGDLYLKVLERKEESAGKPGLAHQQFRFEVVTLNRDGAIKEGINHTAEAYVERLKTGIELEMVWIPGGRFTMGSPSGELERTDAEGPQHEVNVPGFYLGRYPVTQAQWEAVMGSNPSAFKGANRPVESVSWNDAIAFCEKLSNQRGRAYRLPSEAEWEYACRAGTTTPFYFGATLSPTFANYNGNYSYGSGPKGEYREQTTEVGIFPPNGFGLYDMHGNAWEWCQDRWHDNYNGAPSDGSAWESGSGERRVLRGGSWVYDPGSCRSADRDRNVPGVRYDFYGFRLAMSASRNS</sequence>
<reference evidence="5 6" key="1">
    <citation type="journal article" date="2015" name="Genome Announc.">
        <title>Draft Genome Sequence of Filamentous Marine Cyanobacterium Lyngbya confervoides Strain BDU141951.</title>
        <authorList>
            <person name="Chandrababunaidu M.M."/>
            <person name="Sen D."/>
            <person name="Tripathy S."/>
        </authorList>
    </citation>
    <scope>NUCLEOTIDE SEQUENCE [LARGE SCALE GENOMIC DNA]</scope>
    <source>
        <strain evidence="5 6">BDU141951</strain>
    </source>
</reference>
<accession>A0ABD4T180</accession>
<dbReference type="InterPro" id="IPR051043">
    <property type="entry name" value="Sulfatase_Mod_Factor_Kinase"/>
</dbReference>
<dbReference type="InterPro" id="IPR042095">
    <property type="entry name" value="SUMF_sf"/>
</dbReference>
<feature type="binding site" evidence="3">
    <location>
        <position position="73"/>
    </location>
    <ligand>
        <name>ATP</name>
        <dbReference type="ChEBI" id="CHEBI:30616"/>
    </ligand>
</feature>
<dbReference type="Proteomes" id="UP000031561">
    <property type="component" value="Unassembled WGS sequence"/>
</dbReference>
<dbReference type="Gene3D" id="2.60.260.20">
    <property type="entry name" value="Urease metallochaperone UreE, N-terminal domain"/>
    <property type="match status" value="1"/>
</dbReference>
<dbReference type="PANTHER" id="PTHR23150:SF19">
    <property type="entry name" value="FORMYLGLYCINE-GENERATING ENZYME"/>
    <property type="match status" value="1"/>
</dbReference>
<evidence type="ECO:0000256" key="2">
    <source>
        <dbReference type="ARBA" id="ARBA00022840"/>
    </source>
</evidence>
<dbReference type="Pfam" id="PF01556">
    <property type="entry name" value="DnaJ_C"/>
    <property type="match status" value="1"/>
</dbReference>
<dbReference type="CDD" id="cd14014">
    <property type="entry name" value="STKc_PknB_like"/>
    <property type="match status" value="1"/>
</dbReference>